<name>A0A068QUG8_9GAMM</name>
<organism evidence="1 3">
    <name type="scientific">Xenorhabdus doucetiae</name>
    <dbReference type="NCBI Taxonomy" id="351671"/>
    <lineage>
        <taxon>Bacteria</taxon>
        <taxon>Pseudomonadati</taxon>
        <taxon>Pseudomonadota</taxon>
        <taxon>Gammaproteobacteria</taxon>
        <taxon>Enterobacterales</taxon>
        <taxon>Morganellaceae</taxon>
        <taxon>Xenorhabdus</taxon>
    </lineage>
</organism>
<evidence type="ECO:0000313" key="2">
    <source>
        <dbReference type="EMBL" id="TYP07020.1"/>
    </source>
</evidence>
<reference evidence="2 4" key="2">
    <citation type="submission" date="2019-07" db="EMBL/GenBank/DDBJ databases">
        <title>Genomic Encyclopedia of Type Strains, Phase I: the one thousand microbial genomes (KMG-I) project.</title>
        <authorList>
            <person name="Kyrpides N."/>
        </authorList>
    </citation>
    <scope>NUCLEOTIDE SEQUENCE [LARGE SCALE GENOMIC DNA]</scope>
    <source>
        <strain evidence="2 4">DSM 17909</strain>
    </source>
</reference>
<evidence type="ECO:0000313" key="1">
    <source>
        <dbReference type="EMBL" id="CDG18633.1"/>
    </source>
</evidence>
<evidence type="ECO:0000313" key="4">
    <source>
        <dbReference type="Proteomes" id="UP000324170"/>
    </source>
</evidence>
<evidence type="ECO:0000313" key="3">
    <source>
        <dbReference type="Proteomes" id="UP000032721"/>
    </source>
</evidence>
<protein>
    <submittedName>
        <fullName evidence="2">Inclusion body protein</fullName>
    </submittedName>
    <submittedName>
        <fullName evidence="1">PixA</fullName>
    </submittedName>
</protein>
<dbReference type="AlphaFoldDB" id="A0A068QUG8"/>
<dbReference type="Pfam" id="PF12306">
    <property type="entry name" value="PixA"/>
    <property type="match status" value="1"/>
</dbReference>
<dbReference type="Gene3D" id="2.60.40.3910">
    <property type="entry name" value="Inclusion body protein"/>
    <property type="match status" value="1"/>
</dbReference>
<dbReference type="EMBL" id="FO704550">
    <property type="protein sequence ID" value="CDG18633.1"/>
    <property type="molecule type" value="Genomic_DNA"/>
</dbReference>
<dbReference type="InterPro" id="IPR038712">
    <property type="entry name" value="PixA-like_sf"/>
</dbReference>
<proteinExistence type="predicted"/>
<dbReference type="HOGENOM" id="CLU_108026_0_0_6"/>
<accession>A0A068QUG8</accession>
<dbReference type="Proteomes" id="UP000032721">
    <property type="component" value="Chromosome"/>
</dbReference>
<dbReference type="EMBL" id="VNHN01000024">
    <property type="protein sequence ID" value="TYP07020.1"/>
    <property type="molecule type" value="Genomic_DNA"/>
</dbReference>
<dbReference type="Proteomes" id="UP000324170">
    <property type="component" value="Unassembled WGS sequence"/>
</dbReference>
<sequence length="197" mass="22562">MRNIDMLVAVKAEEIMNDYGKLSKDINNPSALHPSSMYHKYVRIMPEDDMLVSVDNELNITLKANIGDTLRWNVTTLNIDTMYSCTTVKISPMNMSSMKPMNMQSMNTNDMQMMMSMPVMKSFMTFMPSVDMTDPLNIDMQHMKNCCWMSTITDLPHAGTARIMFYECIIAVYREMTLMGYIAMEPGLILDQKSILS</sequence>
<keyword evidence="4" id="KW-1185">Reference proteome</keyword>
<reference evidence="1 3" key="1">
    <citation type="submission" date="2013-07" db="EMBL/GenBank/DDBJ databases">
        <authorList>
            <person name="Genoscope - CEA"/>
        </authorList>
    </citation>
    <scope>NUCLEOTIDE SEQUENCE [LARGE SCALE GENOMIC DNA]</scope>
    <source>
        <strain evidence="1">FRM16</strain>
        <strain evidence="3">FRM16 / DSM 17909</strain>
    </source>
</reference>
<dbReference type="RefSeq" id="WP_045971960.1">
    <property type="nucleotide sequence ID" value="NZ_CAWMED010000001.1"/>
</dbReference>
<dbReference type="KEGG" id="xdo:XDD1_2934"/>
<dbReference type="InterPro" id="IPR021087">
    <property type="entry name" value="Uncharacterised_PixA/AidA"/>
</dbReference>
<gene>
    <name evidence="1" type="primary">pixA</name>
    <name evidence="2" type="ORF">LY16_01787</name>
    <name evidence="1" type="ORF">XDD1_2934</name>
</gene>
<dbReference type="OrthoDB" id="6443301at2"/>